<sequence length="199" mass="22068">MASSHLHAPSAARSAQAVWRAGFVRVSHGVCTCRTPARLARVAALRQCHVYAAEVAEEVEEQEAELPDAEVDAPAAEPEAAAEEAAPAPAGEQFSAPVPSDPSSYALNFLWLDKNVAVSVDQVFSKTQRSPLTEYYFWPIKDAWEELKAALEAKPWVSERDKVLLLNKTTEVINFWQEETKHTLDEAKEQFPDCEFQGQ</sequence>
<proteinExistence type="inferred from homology"/>
<evidence type="ECO:0000256" key="3">
    <source>
        <dbReference type="ARBA" id="ARBA00022980"/>
    </source>
</evidence>
<dbReference type="AlphaFoldDB" id="A0AAW1SDR3"/>
<name>A0AAW1SDR3_9CHLO</name>
<keyword evidence="3" id="KW-0689">Ribosomal protein</keyword>
<dbReference type="GO" id="GO:0006412">
    <property type="term" value="P:translation"/>
    <property type="evidence" value="ECO:0007669"/>
    <property type="project" value="InterPro"/>
</dbReference>
<comment type="subunit">
    <text evidence="2">Part of the 30S ribosomal subunit.</text>
</comment>
<reference evidence="7 8" key="1">
    <citation type="journal article" date="2024" name="Nat. Commun.">
        <title>Phylogenomics reveals the evolutionary origins of lichenization in chlorophyte algae.</title>
        <authorList>
            <person name="Puginier C."/>
            <person name="Libourel C."/>
            <person name="Otte J."/>
            <person name="Skaloud P."/>
            <person name="Haon M."/>
            <person name="Grisel S."/>
            <person name="Petersen M."/>
            <person name="Berrin J.G."/>
            <person name="Delaux P.M."/>
            <person name="Dal Grande F."/>
            <person name="Keller J."/>
        </authorList>
    </citation>
    <scope>NUCLEOTIDE SEQUENCE [LARGE SCALE GENOMIC DNA]</scope>
    <source>
        <strain evidence="7 8">SAG 245.80</strain>
    </source>
</reference>
<gene>
    <name evidence="7" type="ORF">WJX81_000959</name>
</gene>
<evidence type="ECO:0000313" key="7">
    <source>
        <dbReference type="EMBL" id="KAK9843982.1"/>
    </source>
</evidence>
<organism evidence="7 8">
    <name type="scientific">Elliptochloris bilobata</name>
    <dbReference type="NCBI Taxonomy" id="381761"/>
    <lineage>
        <taxon>Eukaryota</taxon>
        <taxon>Viridiplantae</taxon>
        <taxon>Chlorophyta</taxon>
        <taxon>core chlorophytes</taxon>
        <taxon>Trebouxiophyceae</taxon>
        <taxon>Trebouxiophyceae incertae sedis</taxon>
        <taxon>Elliptochloris clade</taxon>
        <taxon>Elliptochloris</taxon>
    </lineage>
</organism>
<evidence type="ECO:0000256" key="5">
    <source>
        <dbReference type="ARBA" id="ARBA00035379"/>
    </source>
</evidence>
<dbReference type="PANTHER" id="PTHR35108">
    <property type="entry name" value="30S RIBOSOMAL PROTEIN 3, CHLOROPLASTIC"/>
    <property type="match status" value="1"/>
</dbReference>
<accession>A0AAW1SDR3</accession>
<dbReference type="EMBL" id="JALJOU010000004">
    <property type="protein sequence ID" value="KAK9843982.1"/>
    <property type="molecule type" value="Genomic_DNA"/>
</dbReference>
<evidence type="ECO:0000256" key="6">
    <source>
        <dbReference type="SAM" id="MobiDB-lite"/>
    </source>
</evidence>
<evidence type="ECO:0000256" key="2">
    <source>
        <dbReference type="ARBA" id="ARBA00011458"/>
    </source>
</evidence>
<dbReference type="InterPro" id="IPR006924">
    <property type="entry name" value="Ribosomal_cS23-like"/>
</dbReference>
<feature type="compositionally biased region" description="Low complexity" evidence="6">
    <location>
        <begin position="72"/>
        <end position="90"/>
    </location>
</feature>
<dbReference type="PANTHER" id="PTHR35108:SF1">
    <property type="entry name" value="OS04G0461100 PROTEIN"/>
    <property type="match status" value="1"/>
</dbReference>
<evidence type="ECO:0000256" key="1">
    <source>
        <dbReference type="ARBA" id="ARBA00008561"/>
    </source>
</evidence>
<evidence type="ECO:0000256" key="4">
    <source>
        <dbReference type="ARBA" id="ARBA00023274"/>
    </source>
</evidence>
<comment type="caution">
    <text evidence="7">The sequence shown here is derived from an EMBL/GenBank/DDBJ whole genome shotgun (WGS) entry which is preliminary data.</text>
</comment>
<dbReference type="GO" id="GO:0005840">
    <property type="term" value="C:ribosome"/>
    <property type="evidence" value="ECO:0007669"/>
    <property type="project" value="UniProtKB-KW"/>
</dbReference>
<dbReference type="Proteomes" id="UP001445335">
    <property type="component" value="Unassembled WGS sequence"/>
</dbReference>
<protein>
    <recommendedName>
        <fullName evidence="5">30S ribosomal protein 3, chloroplastic</fullName>
    </recommendedName>
</protein>
<evidence type="ECO:0000313" key="8">
    <source>
        <dbReference type="Proteomes" id="UP001445335"/>
    </source>
</evidence>
<dbReference type="GO" id="GO:0003735">
    <property type="term" value="F:structural constituent of ribosome"/>
    <property type="evidence" value="ECO:0007669"/>
    <property type="project" value="InterPro"/>
</dbReference>
<dbReference type="InterPro" id="IPR038447">
    <property type="entry name" value="PSRP-3/Ycf65_sf"/>
</dbReference>
<keyword evidence="8" id="KW-1185">Reference proteome</keyword>
<feature type="region of interest" description="Disordered" evidence="6">
    <location>
        <begin position="59"/>
        <end position="99"/>
    </location>
</feature>
<dbReference type="Gene3D" id="3.30.390.140">
    <property type="match status" value="1"/>
</dbReference>
<feature type="compositionally biased region" description="Acidic residues" evidence="6">
    <location>
        <begin position="59"/>
        <end position="71"/>
    </location>
</feature>
<comment type="similarity">
    <text evidence="1">Belongs to the chloroplast-specific ribosomal protein cS23 family.</text>
</comment>
<keyword evidence="4" id="KW-0687">Ribonucleoprotein</keyword>
<dbReference type="Pfam" id="PF04839">
    <property type="entry name" value="PSRP-3_Ycf65"/>
    <property type="match status" value="1"/>
</dbReference>
<dbReference type="GO" id="GO:1990904">
    <property type="term" value="C:ribonucleoprotein complex"/>
    <property type="evidence" value="ECO:0007669"/>
    <property type="project" value="UniProtKB-KW"/>
</dbReference>